<proteinExistence type="predicted"/>
<evidence type="ECO:0000256" key="5">
    <source>
        <dbReference type="ARBA" id="ARBA00023136"/>
    </source>
</evidence>
<feature type="transmembrane region" description="Helical" evidence="6">
    <location>
        <begin position="47"/>
        <end position="65"/>
    </location>
</feature>
<evidence type="ECO:0000256" key="6">
    <source>
        <dbReference type="SAM" id="Phobius"/>
    </source>
</evidence>
<reference evidence="8" key="1">
    <citation type="submission" date="2020-10" db="EMBL/GenBank/DDBJ databases">
        <authorList>
            <person name="Gilroy R."/>
        </authorList>
    </citation>
    <scope>NUCLEOTIDE SEQUENCE</scope>
    <source>
        <strain evidence="8">1748</strain>
    </source>
</reference>
<keyword evidence="2" id="KW-1003">Cell membrane</keyword>
<feature type="transmembrane region" description="Helical" evidence="6">
    <location>
        <begin position="150"/>
        <end position="173"/>
    </location>
</feature>
<dbReference type="InterPro" id="IPR003740">
    <property type="entry name" value="YitT"/>
</dbReference>
<dbReference type="PIRSF" id="PIRSF006483">
    <property type="entry name" value="Membrane_protein_YitT"/>
    <property type="match status" value="1"/>
</dbReference>
<dbReference type="InterPro" id="IPR015867">
    <property type="entry name" value="N-reg_PII/ATP_PRibTrfase_C"/>
</dbReference>
<protein>
    <submittedName>
        <fullName evidence="8">YitT family protein</fullName>
    </submittedName>
</protein>
<dbReference type="Proteomes" id="UP000823629">
    <property type="component" value="Unassembled WGS sequence"/>
</dbReference>
<comment type="caution">
    <text evidence="8">The sequence shown here is derived from an EMBL/GenBank/DDBJ whole genome shotgun (WGS) entry which is preliminary data.</text>
</comment>
<dbReference type="Gene3D" id="3.30.70.120">
    <property type="match status" value="1"/>
</dbReference>
<dbReference type="Pfam" id="PF02588">
    <property type="entry name" value="YitT_membrane"/>
    <property type="match status" value="1"/>
</dbReference>
<evidence type="ECO:0000256" key="2">
    <source>
        <dbReference type="ARBA" id="ARBA00022475"/>
    </source>
</evidence>
<evidence type="ECO:0000313" key="9">
    <source>
        <dbReference type="Proteomes" id="UP000823629"/>
    </source>
</evidence>
<dbReference type="AlphaFoldDB" id="A0A9D9GS31"/>
<feature type="non-terminal residue" evidence="8">
    <location>
        <position position="1"/>
    </location>
</feature>
<keyword evidence="3 6" id="KW-0812">Transmembrane</keyword>
<dbReference type="InterPro" id="IPR019264">
    <property type="entry name" value="DUF2179"/>
</dbReference>
<accession>A0A9D9GS31</accession>
<evidence type="ECO:0000313" key="8">
    <source>
        <dbReference type="EMBL" id="MBO8414666.1"/>
    </source>
</evidence>
<dbReference type="PANTHER" id="PTHR33545">
    <property type="entry name" value="UPF0750 MEMBRANE PROTEIN YITT-RELATED"/>
    <property type="match status" value="1"/>
</dbReference>
<gene>
    <name evidence="8" type="ORF">IAC78_04285</name>
</gene>
<feature type="transmembrane region" description="Helical" evidence="6">
    <location>
        <begin position="111"/>
        <end position="143"/>
    </location>
</feature>
<feature type="transmembrane region" description="Helical" evidence="6">
    <location>
        <begin position="179"/>
        <end position="199"/>
    </location>
</feature>
<dbReference type="CDD" id="cd16380">
    <property type="entry name" value="YitT_C"/>
    <property type="match status" value="1"/>
</dbReference>
<name>A0A9D9GS31_9BACL</name>
<keyword evidence="4 6" id="KW-1133">Transmembrane helix</keyword>
<feature type="domain" description="DUF2179" evidence="7">
    <location>
        <begin position="227"/>
        <end position="281"/>
    </location>
</feature>
<evidence type="ECO:0000259" key="7">
    <source>
        <dbReference type="Pfam" id="PF10035"/>
    </source>
</evidence>
<reference evidence="8" key="2">
    <citation type="journal article" date="2021" name="PeerJ">
        <title>Extensive microbial diversity within the chicken gut microbiome revealed by metagenomics and culture.</title>
        <authorList>
            <person name="Gilroy R."/>
            <person name="Ravi A."/>
            <person name="Getino M."/>
            <person name="Pursley I."/>
            <person name="Horton D.L."/>
            <person name="Alikhan N.F."/>
            <person name="Baker D."/>
            <person name="Gharbi K."/>
            <person name="Hall N."/>
            <person name="Watson M."/>
            <person name="Adriaenssens E.M."/>
            <person name="Foster-Nyarko E."/>
            <person name="Jarju S."/>
            <person name="Secka A."/>
            <person name="Antonio M."/>
            <person name="Oren A."/>
            <person name="Chaudhuri R.R."/>
            <person name="La Ragione R."/>
            <person name="Hildebrand F."/>
            <person name="Pallen M.J."/>
        </authorList>
    </citation>
    <scope>NUCLEOTIDE SEQUENCE</scope>
    <source>
        <strain evidence="8">1748</strain>
    </source>
</reference>
<dbReference type="Pfam" id="PF10035">
    <property type="entry name" value="DUF2179"/>
    <property type="match status" value="1"/>
</dbReference>
<keyword evidence="5 6" id="KW-0472">Membrane</keyword>
<evidence type="ECO:0000256" key="3">
    <source>
        <dbReference type="ARBA" id="ARBA00022692"/>
    </source>
</evidence>
<evidence type="ECO:0000256" key="1">
    <source>
        <dbReference type="ARBA" id="ARBA00004651"/>
    </source>
</evidence>
<dbReference type="PANTHER" id="PTHR33545:SF5">
    <property type="entry name" value="UPF0750 MEMBRANE PROTEIN YITT"/>
    <property type="match status" value="1"/>
</dbReference>
<dbReference type="EMBL" id="JADING010000125">
    <property type="protein sequence ID" value="MBO8414666.1"/>
    <property type="molecule type" value="Genomic_DNA"/>
</dbReference>
<evidence type="ECO:0000256" key="4">
    <source>
        <dbReference type="ARBA" id="ARBA00022989"/>
    </source>
</evidence>
<dbReference type="InterPro" id="IPR051461">
    <property type="entry name" value="UPF0750_membrane"/>
</dbReference>
<organism evidence="8 9">
    <name type="scientific">Candidatus Scatoplasma merdavium</name>
    <dbReference type="NCBI Taxonomy" id="2840932"/>
    <lineage>
        <taxon>Bacteria</taxon>
        <taxon>Bacillati</taxon>
        <taxon>Bacillota</taxon>
        <taxon>Bacilli</taxon>
        <taxon>Bacillales</taxon>
        <taxon>Candidatus Scatoplasma</taxon>
    </lineage>
</organism>
<dbReference type="GO" id="GO:0005886">
    <property type="term" value="C:plasma membrane"/>
    <property type="evidence" value="ECO:0007669"/>
    <property type="project" value="UniProtKB-SubCell"/>
</dbReference>
<comment type="subcellular location">
    <subcellularLocation>
        <location evidence="1">Cell membrane</location>
        <topology evidence="1">Multi-pass membrane protein</topology>
    </subcellularLocation>
</comment>
<sequence length="289" mass="31871">AFIFAYGFRTFISPEGKHALISGGASGVGQVILRIMQLCGFTGSEKYIQSILYFLINVPICIVAFKFIGKKFTFVTLLNVALTSALINSLPEEWMQLFSTIVENDDYISRALFAGICTGLSAGSAFLIGSSTGGIDVIAFAIAEKKSTNVGIYSAILNCCTVILYSVFNSIHIQSTNEIYLALYTVIYFFTSSKVTDLINIKNKKTEIQINTSNKEMAAQLLRSFPHGCTIVAAKGGYTLQDRLLIYTIVSSNEVKKVISFVKEIDPRCFINTITSYQVYGNFYIKPLK</sequence>